<keyword evidence="4" id="KW-1185">Reference proteome</keyword>
<evidence type="ECO:0000313" key="3">
    <source>
        <dbReference type="EMBL" id="KZO95772.1"/>
    </source>
</evidence>
<dbReference type="Pfam" id="PF08457">
    <property type="entry name" value="Sfi1"/>
    <property type="match status" value="2"/>
</dbReference>
<evidence type="ECO:0000256" key="1">
    <source>
        <dbReference type="SAM" id="MobiDB-lite"/>
    </source>
</evidence>
<dbReference type="STRING" id="1330018.A0A167LK70"/>
<gene>
    <name evidence="3" type="ORF">CALVIDRAFT_151378</name>
</gene>
<evidence type="ECO:0000259" key="2">
    <source>
        <dbReference type="Pfam" id="PF08457"/>
    </source>
</evidence>
<feature type="compositionally biased region" description="Low complexity" evidence="1">
    <location>
        <begin position="957"/>
        <end position="970"/>
    </location>
</feature>
<sequence>MDDLSTSSSVSSVPLSSLSHADLQLVEEIISRAPISGSSIGALTDAYEKVLEAHGLEEDAVLYRVLLKLHAIRAPSWRERWEILKRVNGVVRGGRLEEDETEYSASEGASETESEGTAEPDRRRYSDSPIVKARSYRESTPSYVPPAIPKSAVRGALPTPAPSEASRAVHWKDNSVPPISDRALRQPPLPPMTVQSGISRSQTTPSMINASRRLFEKSASPPRLRASTGPQSTRTSATGRAFPDRMKALGNGTTRIAPPLPSQRGPEEPGGPDAWELMKMERDADDFRRNVTLNICFQRWRERAEVLVDNYGQVARASDEINLRECLDTWREVLVKHRNFVPRAANVDRIRRLMEFWRLWKDHKKEKDRKRMVQDLRQRMLAVRDMWESRLVRESWEKWLQAHRTRRAVLFHNATVLDRTVSIWFNKAKHLHALSAWADEIAAVKEERVFQHTWQTWRHVARLRVIEWAVVRRSNFHRTAEAFDLWRRNAQDSVLASSLYKRTALSHTLQTWKARFTAVKALSRRARMFADVRDKVLLFGALKTWVAEERCVLVVRIMEKRLATNSLYKWSNRAQVVLQMDDRALDFAYEVDCSCAINCYRLWTSRMEGHRNAERLANQYHTSQLSARSVSQWRAALNQLGVDRRRARMAHQALLLTSTWKAWQTALAHRRQEQWAAKLEHERLRTTFDHWVLVARRDRTHRLLVQAFQAHANSRVKGALLSKWVIRTADIKLQMMRAAEASDAKLLRDMVMNWIDRMQCHNENVSLMQSFRDVKQEDELRRTFHHWLRLGRRSRARRRRLQRREQESKLATMSVAWEAWRERFRERQLRDAEWAILIRNQQLALQFAFNHWKGRSQFLPAVHFATMQVRAHVWRVWRAALPNAHRARQAESFHKKHLLEDTFQGWKSAYKTSIARKAIARARAMRTGRTSLPAFPVAAISSIPGSSSLKRLPPTPSDSDTSPPSPTTDLPHAHTHNTADGTGHVAFKENHDPRRAQSVTPLTVRATKSTVGDVTPRDRLWKELLKARSESRKR</sequence>
<evidence type="ECO:0000313" key="4">
    <source>
        <dbReference type="Proteomes" id="UP000076738"/>
    </source>
</evidence>
<feature type="domain" description="Sfi1 spindle body" evidence="2">
    <location>
        <begin position="382"/>
        <end position="787"/>
    </location>
</feature>
<feature type="domain" description="Sfi1 spindle body" evidence="2">
    <location>
        <begin position="277"/>
        <end position="363"/>
    </location>
</feature>
<dbReference type="AlphaFoldDB" id="A0A167LK70"/>
<feature type="compositionally biased region" description="Basic and acidic residues" evidence="1">
    <location>
        <begin position="986"/>
        <end position="995"/>
    </location>
</feature>
<dbReference type="EMBL" id="KV417287">
    <property type="protein sequence ID" value="KZO95772.1"/>
    <property type="molecule type" value="Genomic_DNA"/>
</dbReference>
<dbReference type="InterPro" id="IPR013665">
    <property type="entry name" value="Sfi1_dom"/>
</dbReference>
<feature type="compositionally biased region" description="Polar residues" evidence="1">
    <location>
        <begin position="997"/>
        <end position="1012"/>
    </location>
</feature>
<reference evidence="3 4" key="1">
    <citation type="journal article" date="2016" name="Mol. Biol. Evol.">
        <title>Comparative Genomics of Early-Diverging Mushroom-Forming Fungi Provides Insights into the Origins of Lignocellulose Decay Capabilities.</title>
        <authorList>
            <person name="Nagy L.G."/>
            <person name="Riley R."/>
            <person name="Tritt A."/>
            <person name="Adam C."/>
            <person name="Daum C."/>
            <person name="Floudas D."/>
            <person name="Sun H."/>
            <person name="Yadav J.S."/>
            <person name="Pangilinan J."/>
            <person name="Larsson K.H."/>
            <person name="Matsuura K."/>
            <person name="Barry K."/>
            <person name="Labutti K."/>
            <person name="Kuo R."/>
            <person name="Ohm R.A."/>
            <person name="Bhattacharya S.S."/>
            <person name="Shirouzu T."/>
            <person name="Yoshinaga Y."/>
            <person name="Martin F.M."/>
            <person name="Grigoriev I.V."/>
            <person name="Hibbett D.S."/>
        </authorList>
    </citation>
    <scope>NUCLEOTIDE SEQUENCE [LARGE SCALE GENOMIC DNA]</scope>
    <source>
        <strain evidence="3 4">TUFC12733</strain>
    </source>
</reference>
<proteinExistence type="predicted"/>
<organism evidence="3 4">
    <name type="scientific">Calocera viscosa (strain TUFC12733)</name>
    <dbReference type="NCBI Taxonomy" id="1330018"/>
    <lineage>
        <taxon>Eukaryota</taxon>
        <taxon>Fungi</taxon>
        <taxon>Dikarya</taxon>
        <taxon>Basidiomycota</taxon>
        <taxon>Agaricomycotina</taxon>
        <taxon>Dacrymycetes</taxon>
        <taxon>Dacrymycetales</taxon>
        <taxon>Dacrymycetaceae</taxon>
        <taxon>Calocera</taxon>
    </lineage>
</organism>
<name>A0A167LK70_CALVF</name>
<dbReference type="OrthoDB" id="1933281at2759"/>
<feature type="compositionally biased region" description="Polar residues" evidence="1">
    <location>
        <begin position="228"/>
        <end position="238"/>
    </location>
</feature>
<feature type="region of interest" description="Disordered" evidence="1">
    <location>
        <begin position="97"/>
        <end position="271"/>
    </location>
</feature>
<accession>A0A167LK70</accession>
<dbReference type="Proteomes" id="UP000076738">
    <property type="component" value="Unassembled WGS sequence"/>
</dbReference>
<feature type="compositionally biased region" description="Polar residues" evidence="1">
    <location>
        <begin position="193"/>
        <end position="209"/>
    </location>
</feature>
<protein>
    <recommendedName>
        <fullName evidence="2">Sfi1 spindle body domain-containing protein</fullName>
    </recommendedName>
</protein>
<feature type="region of interest" description="Disordered" evidence="1">
    <location>
        <begin position="945"/>
        <end position="1013"/>
    </location>
</feature>